<dbReference type="InterPro" id="IPR036771">
    <property type="entry name" value="ATPsynth_dsu/esu_N"/>
</dbReference>
<feature type="region of interest" description="Disordered" evidence="14">
    <location>
        <begin position="409"/>
        <end position="510"/>
    </location>
</feature>
<feature type="region of interest" description="Disordered" evidence="14">
    <location>
        <begin position="319"/>
        <end position="339"/>
    </location>
</feature>
<dbReference type="EMBL" id="JABEYC010000173">
    <property type="protein sequence ID" value="KAF4981339.1"/>
    <property type="molecule type" value="Genomic_DNA"/>
</dbReference>
<dbReference type="InterPro" id="IPR020546">
    <property type="entry name" value="ATP_synth_F1_dsu/esu_N"/>
</dbReference>
<dbReference type="Gene3D" id="6.10.140.880">
    <property type="match status" value="1"/>
</dbReference>
<evidence type="ECO:0000313" key="17">
    <source>
        <dbReference type="EMBL" id="KAF4981339.1"/>
    </source>
</evidence>
<comment type="subcellular location">
    <subcellularLocation>
        <location evidence="1">Mitochondrion inner membrane</location>
    </subcellularLocation>
</comment>
<dbReference type="InterPro" id="IPR048938">
    <property type="entry name" value="ATPD_C_fung"/>
</dbReference>
<evidence type="ECO:0000256" key="9">
    <source>
        <dbReference type="ARBA" id="ARBA00023128"/>
    </source>
</evidence>
<dbReference type="PANTHER" id="PTHR13822:SF7">
    <property type="entry name" value="ATP SYNTHASE SUBUNIT DELTA, MITOCHONDRIAL"/>
    <property type="match status" value="1"/>
</dbReference>
<feature type="compositionally biased region" description="Polar residues" evidence="14">
    <location>
        <begin position="322"/>
        <end position="338"/>
    </location>
</feature>
<feature type="compositionally biased region" description="Basic and acidic residues" evidence="14">
    <location>
        <begin position="678"/>
        <end position="687"/>
    </location>
</feature>
<keyword evidence="12" id="KW-0066">ATP synthesis</keyword>
<keyword evidence="4" id="KW-0813">Transport</keyword>
<evidence type="ECO:0000259" key="16">
    <source>
        <dbReference type="Pfam" id="PF21334"/>
    </source>
</evidence>
<evidence type="ECO:0000256" key="2">
    <source>
        <dbReference type="ARBA" id="ARBA00005712"/>
    </source>
</evidence>
<evidence type="ECO:0000256" key="11">
    <source>
        <dbReference type="ARBA" id="ARBA00023196"/>
    </source>
</evidence>
<feature type="compositionally biased region" description="Basic and acidic residues" evidence="14">
    <location>
        <begin position="412"/>
        <end position="452"/>
    </location>
</feature>
<name>A0A8H4XMD2_9HYPO</name>
<keyword evidence="6" id="KW-0999">Mitochondrion inner membrane</keyword>
<dbReference type="AlphaFoldDB" id="A0A8H4XMD2"/>
<evidence type="ECO:0000256" key="12">
    <source>
        <dbReference type="ARBA" id="ARBA00023310"/>
    </source>
</evidence>
<feature type="region of interest" description="Disordered" evidence="14">
    <location>
        <begin position="599"/>
        <end position="630"/>
    </location>
</feature>
<dbReference type="Pfam" id="PF21334">
    <property type="entry name" value="ATPD_C_fung"/>
    <property type="match status" value="1"/>
</dbReference>
<dbReference type="Gene3D" id="2.60.15.10">
    <property type="entry name" value="F0F1 ATP synthase delta/epsilon subunit, N-terminal"/>
    <property type="match status" value="1"/>
</dbReference>
<feature type="compositionally biased region" description="Polar residues" evidence="14">
    <location>
        <begin position="560"/>
        <end position="571"/>
    </location>
</feature>
<protein>
    <recommendedName>
        <fullName evidence="3">ATP synthase subunit delta, mitochondrial</fullName>
    </recommendedName>
    <alternativeName>
        <fullName evidence="13">F-ATPase delta subunit</fullName>
    </alternativeName>
</protein>
<organism evidence="17 18">
    <name type="scientific">Fusarium zealandicum</name>
    <dbReference type="NCBI Taxonomy" id="1053134"/>
    <lineage>
        <taxon>Eukaryota</taxon>
        <taxon>Fungi</taxon>
        <taxon>Dikarya</taxon>
        <taxon>Ascomycota</taxon>
        <taxon>Pezizomycotina</taxon>
        <taxon>Sordariomycetes</taxon>
        <taxon>Hypocreomycetidae</taxon>
        <taxon>Hypocreales</taxon>
        <taxon>Nectriaceae</taxon>
        <taxon>Fusarium</taxon>
        <taxon>Fusarium staphyleae species complex</taxon>
    </lineage>
</organism>
<evidence type="ECO:0000256" key="8">
    <source>
        <dbReference type="ARBA" id="ARBA00023065"/>
    </source>
</evidence>
<dbReference type="HAMAP" id="MF_00530">
    <property type="entry name" value="ATP_synth_epsil_bac"/>
    <property type="match status" value="1"/>
</dbReference>
<evidence type="ECO:0000313" key="18">
    <source>
        <dbReference type="Proteomes" id="UP000635477"/>
    </source>
</evidence>
<proteinExistence type="inferred from homology"/>
<evidence type="ECO:0000256" key="6">
    <source>
        <dbReference type="ARBA" id="ARBA00022792"/>
    </source>
</evidence>
<gene>
    <name evidence="17" type="ORF">FZEAL_2824</name>
</gene>
<sequence length="1136" mass="126772">MNSLRFARVALRARPAATRVPLQRRTYAEAVPDKARRPPAPAIYKSQDVVQVNMPAESGEMGVLANHVPSIEQLKPGLVEVIEESAGAKQYFLSGGFATVQPNSVLSINAVEGFPLEDFSADAIRAQITEAQKVANGSGSEQDIAEAKIELEVLETLAAHAVAGYHSFDQMARSYAASPSRLPSWKSRQTTQTQEAVWIPSGIVGDRIRQLKSLANSGFGKPASRNTLIGEDTPSLALEKTYFDIKPQRSYQRPSAPGTFQDGKHISEYNLRQLRSSVSEADLRSQSRTLLREKVIDQNRRHSRHAASEEIFPSESLDIARDSSSPLPSTHGSVTVSSTERRQDAMEIFDQYGISRPEGWLSEDDSDVTKTARETKTKVFRVCHSCGAPLSSLRYCSHCGHDSCLKCTGEASEERPDKGHNHSTERQREHQQHRNAKDSPKKLDHTAKELKRGHVHTKQVTVRTTRLQEASRFTASQETPRTPHWVERTSRRRFRTTQNVPKPAQKKTIAAPTAISTSVKNNPFFVADREAKAHVSEPTTTTRTVQAKRPTRLSECVPGRSTQASSTTSMSDAKCSDPGCRATHAGHHPVRHSIECAARRSLKEQPDEDEGLEVIDMDEEQPPQTRGSPLRGALEKKIDQLYHHAEDLHHSQHIMEHLAAGARNLERSAAAKRRRAGRKDARSRMRDTSPNPPSSSTRDHSLSHDEITAVGEDVVEHKLSIDAQVPDSMQLEPHKLAADHTVDRELSPKSHQLLDDVRTRAALLVKSNSINQDRAVEAQQKPAGPLRRSFPLVAKTVGINPESAIKLQQPMLAPLRRVETKIVSETGKPASPFEGHSHATSKQQSVHAIQDWAVEKPLLHKVPQNAQDHERETAEATNVSSWRKQLRKVDKSEDQPREKKLTPPIVKWRRSLSKVHRTPQPDIDKKDSCLFCFPSRSPSPEPADGTPQLIIEDQPTETIEHGEDTAVDLSTHRLRLMDVEQSLARKSAEDFMEESLSRTQQQAIKTQEIKSITHCRTTSHSSYEETKTVTEIHNPKPLIPYNHVCAWRTRYMDLNAEIEQIKSETSPRSVVDETAEHHQVEGVDAGVGTSLSHQCPDIDIEGLTIVMHMRGKDDLVINTKLKEELRRGQSEVLETN</sequence>
<dbReference type="CDD" id="cd12152">
    <property type="entry name" value="F1-ATPase_delta"/>
    <property type="match status" value="1"/>
</dbReference>
<evidence type="ECO:0000256" key="3">
    <source>
        <dbReference type="ARBA" id="ARBA00016960"/>
    </source>
</evidence>
<dbReference type="InterPro" id="IPR001469">
    <property type="entry name" value="ATP_synth_F1_dsu/esu"/>
</dbReference>
<comment type="caution">
    <text evidence="17">The sequence shown here is derived from an EMBL/GenBank/DDBJ whole genome shotgun (WGS) entry which is preliminary data.</text>
</comment>
<keyword evidence="11" id="KW-0139">CF(1)</keyword>
<feature type="compositionally biased region" description="Basic and acidic residues" evidence="14">
    <location>
        <begin position="887"/>
        <end position="900"/>
    </location>
</feature>
<dbReference type="PANTHER" id="PTHR13822">
    <property type="entry name" value="ATP SYNTHASE DELTA/EPSILON CHAIN"/>
    <property type="match status" value="1"/>
</dbReference>
<dbReference type="FunFam" id="2.60.15.10:FF:000003">
    <property type="entry name" value="ATP synthase subunit delta, mitochondrial"/>
    <property type="match status" value="1"/>
</dbReference>
<dbReference type="GO" id="GO:0046933">
    <property type="term" value="F:proton-transporting ATP synthase activity, rotational mechanism"/>
    <property type="evidence" value="ECO:0007669"/>
    <property type="project" value="InterPro"/>
</dbReference>
<evidence type="ECO:0000256" key="14">
    <source>
        <dbReference type="SAM" id="MobiDB-lite"/>
    </source>
</evidence>
<evidence type="ECO:0000256" key="4">
    <source>
        <dbReference type="ARBA" id="ARBA00022448"/>
    </source>
</evidence>
<keyword evidence="7" id="KW-0809">Transit peptide</keyword>
<feature type="domain" description="ATP synthase F1 complex delta/epsilon subunit N-terminal" evidence="15">
    <location>
        <begin position="46"/>
        <end position="105"/>
    </location>
</feature>
<keyword evidence="9" id="KW-0496">Mitochondrion</keyword>
<reference evidence="17" key="2">
    <citation type="submission" date="2020-05" db="EMBL/GenBank/DDBJ databases">
        <authorList>
            <person name="Kim H.-S."/>
            <person name="Proctor R.H."/>
            <person name="Brown D.W."/>
        </authorList>
    </citation>
    <scope>NUCLEOTIDE SEQUENCE</scope>
    <source>
        <strain evidence="17">NRRL 22465</strain>
    </source>
</reference>
<evidence type="ECO:0000256" key="1">
    <source>
        <dbReference type="ARBA" id="ARBA00004273"/>
    </source>
</evidence>
<dbReference type="Proteomes" id="UP000635477">
    <property type="component" value="Unassembled WGS sequence"/>
</dbReference>
<keyword evidence="18" id="KW-1185">Reference proteome</keyword>
<feature type="region of interest" description="Disordered" evidence="14">
    <location>
        <begin position="531"/>
        <end position="572"/>
    </location>
</feature>
<keyword evidence="5" id="KW-0375">Hydrogen ion transport</keyword>
<evidence type="ECO:0000256" key="10">
    <source>
        <dbReference type="ARBA" id="ARBA00023136"/>
    </source>
</evidence>
<dbReference type="GO" id="GO:0045259">
    <property type="term" value="C:proton-transporting ATP synthase complex"/>
    <property type="evidence" value="ECO:0007669"/>
    <property type="project" value="UniProtKB-KW"/>
</dbReference>
<feature type="region of interest" description="Disordered" evidence="14">
    <location>
        <begin position="668"/>
        <end position="704"/>
    </location>
</feature>
<comment type="similarity">
    <text evidence="2">Belongs to the ATPase epsilon chain family.</text>
</comment>
<evidence type="ECO:0000256" key="7">
    <source>
        <dbReference type="ARBA" id="ARBA00022946"/>
    </source>
</evidence>
<evidence type="ECO:0000256" key="5">
    <source>
        <dbReference type="ARBA" id="ARBA00022781"/>
    </source>
</evidence>
<feature type="compositionally biased region" description="Polar residues" evidence="14">
    <location>
        <begin position="458"/>
        <end position="480"/>
    </location>
</feature>
<keyword evidence="10" id="KW-0472">Membrane</keyword>
<keyword evidence="8" id="KW-0406">Ion transport</keyword>
<reference evidence="17" key="1">
    <citation type="journal article" date="2020" name="BMC Genomics">
        <title>Correction to: Identification and distribution of gene clusters required for synthesis of sphingolipid metabolism inhibitors in diverse species of the filamentous fungus Fusarium.</title>
        <authorList>
            <person name="Kim H.S."/>
            <person name="Lohmar J.M."/>
            <person name="Busman M."/>
            <person name="Brown D.W."/>
            <person name="Naumann T.A."/>
            <person name="Divon H.H."/>
            <person name="Lysoe E."/>
            <person name="Uhlig S."/>
            <person name="Proctor R.H."/>
        </authorList>
    </citation>
    <scope>NUCLEOTIDE SEQUENCE</scope>
    <source>
        <strain evidence="17">NRRL 22465</strain>
    </source>
</reference>
<evidence type="ECO:0000256" key="13">
    <source>
        <dbReference type="ARBA" id="ARBA00031669"/>
    </source>
</evidence>
<feature type="region of interest" description="Disordered" evidence="14">
    <location>
        <begin position="865"/>
        <end position="900"/>
    </location>
</feature>
<dbReference type="OrthoDB" id="270171at2759"/>
<feature type="compositionally biased region" description="Acidic residues" evidence="14">
    <location>
        <begin position="606"/>
        <end position="621"/>
    </location>
</feature>
<dbReference type="GO" id="GO:0005743">
    <property type="term" value="C:mitochondrial inner membrane"/>
    <property type="evidence" value="ECO:0007669"/>
    <property type="project" value="UniProtKB-SubCell"/>
</dbReference>
<feature type="domain" description="F1F0-ATP synthase subunit delta C-terminal" evidence="16">
    <location>
        <begin position="119"/>
        <end position="159"/>
    </location>
</feature>
<dbReference type="SUPFAM" id="SSF51344">
    <property type="entry name" value="Epsilon subunit of F1F0-ATP synthase N-terminal domain"/>
    <property type="match status" value="1"/>
</dbReference>
<accession>A0A8H4XMD2</accession>
<evidence type="ECO:0000259" key="15">
    <source>
        <dbReference type="Pfam" id="PF02823"/>
    </source>
</evidence>
<dbReference type="Pfam" id="PF02823">
    <property type="entry name" value="ATP-synt_DE_N"/>
    <property type="match status" value="1"/>
</dbReference>